<dbReference type="PANTHER" id="PTHR30246:SF1">
    <property type="entry name" value="2-DEHYDRO-3-DEOXY-6-PHOSPHOGALACTONATE ALDOLASE-RELATED"/>
    <property type="match status" value="1"/>
</dbReference>
<evidence type="ECO:0000256" key="2">
    <source>
        <dbReference type="ARBA" id="ARBA00006906"/>
    </source>
</evidence>
<dbReference type="Pfam" id="PF01081">
    <property type="entry name" value="Aldolase"/>
    <property type="match status" value="1"/>
</dbReference>
<dbReference type="Proteomes" id="UP000183053">
    <property type="component" value="Unassembled WGS sequence"/>
</dbReference>
<protein>
    <submittedName>
        <fullName evidence="6">2-dehydro-3-deoxyphosphogluconate aldolase / (4S)-4-hydroxy-2-oxoglutarate aldolase</fullName>
    </submittedName>
</protein>
<dbReference type="InterPro" id="IPR000887">
    <property type="entry name" value="Aldlse_KDPG_KHG"/>
</dbReference>
<proteinExistence type="inferred from homology"/>
<dbReference type="STRING" id="47312.SAMN04489765_3444"/>
<comment type="similarity">
    <text evidence="2">Belongs to the KHG/KDPG aldolase family.</text>
</comment>
<gene>
    <name evidence="6" type="ORF">SAMN04489765_3444</name>
</gene>
<dbReference type="CDD" id="cd00452">
    <property type="entry name" value="KDPG_aldolase"/>
    <property type="match status" value="1"/>
</dbReference>
<comment type="pathway">
    <text evidence="1">Carbohydrate acid metabolism.</text>
</comment>
<dbReference type="InterPro" id="IPR013785">
    <property type="entry name" value="Aldolase_TIM"/>
</dbReference>
<keyword evidence="4" id="KW-0456">Lyase</keyword>
<name>A0A1H1GNX1_9ACTN</name>
<keyword evidence="5" id="KW-0119">Carbohydrate metabolism</keyword>
<dbReference type="NCBIfam" id="TIGR01182">
    <property type="entry name" value="eda"/>
    <property type="match status" value="1"/>
</dbReference>
<reference evidence="7" key="1">
    <citation type="submission" date="2016-10" db="EMBL/GenBank/DDBJ databases">
        <authorList>
            <person name="Varghese N."/>
            <person name="Submissions S."/>
        </authorList>
    </citation>
    <scope>NUCLEOTIDE SEQUENCE [LARGE SCALE GENOMIC DNA]</scope>
    <source>
        <strain evidence="7">DSM 44142</strain>
    </source>
</reference>
<evidence type="ECO:0000256" key="3">
    <source>
        <dbReference type="ARBA" id="ARBA00011233"/>
    </source>
</evidence>
<dbReference type="Gene3D" id="3.20.20.70">
    <property type="entry name" value="Aldolase class I"/>
    <property type="match status" value="1"/>
</dbReference>
<evidence type="ECO:0000313" key="7">
    <source>
        <dbReference type="Proteomes" id="UP000183053"/>
    </source>
</evidence>
<comment type="subunit">
    <text evidence="3">Homotrimer.</text>
</comment>
<dbReference type="SUPFAM" id="SSF51569">
    <property type="entry name" value="Aldolase"/>
    <property type="match status" value="1"/>
</dbReference>
<keyword evidence="7" id="KW-1185">Reference proteome</keyword>
<evidence type="ECO:0000313" key="6">
    <source>
        <dbReference type="EMBL" id="SDR14576.1"/>
    </source>
</evidence>
<dbReference type="PANTHER" id="PTHR30246">
    <property type="entry name" value="2-KETO-3-DEOXY-6-PHOSPHOGLUCONATE ALDOLASE"/>
    <property type="match status" value="1"/>
</dbReference>
<evidence type="ECO:0000256" key="1">
    <source>
        <dbReference type="ARBA" id="ARBA00004761"/>
    </source>
</evidence>
<sequence length="210" mass="21183">MTVNEHSGLLEALAADRALTVVRAPELPDAAALCRALAAGGIRTVELTFTTPGVLGHLERAAGVEDTNLGVGTVRTATQARDAVNAGARFLVTPDVNEEVADAARDLGVPVFLGALTPSEVARAAALGSVAVKIFPARAFGPGYLKDLHGPFPGLPLLPSGGVSEANAREFLGAGAVAVCAGTSVVPPDTVAAGDWADITTRAARFVAAL</sequence>
<accession>A0A1H1GNX1</accession>
<evidence type="ECO:0000256" key="5">
    <source>
        <dbReference type="ARBA" id="ARBA00023277"/>
    </source>
</evidence>
<dbReference type="EMBL" id="FNLF01000002">
    <property type="protein sequence ID" value="SDR14576.1"/>
    <property type="molecule type" value="Genomic_DNA"/>
</dbReference>
<dbReference type="AlphaFoldDB" id="A0A1H1GNX1"/>
<evidence type="ECO:0000256" key="4">
    <source>
        <dbReference type="ARBA" id="ARBA00023239"/>
    </source>
</evidence>
<organism evidence="6 7">
    <name type="scientific">Tsukamurella pulmonis</name>
    <dbReference type="NCBI Taxonomy" id="47312"/>
    <lineage>
        <taxon>Bacteria</taxon>
        <taxon>Bacillati</taxon>
        <taxon>Actinomycetota</taxon>
        <taxon>Actinomycetes</taxon>
        <taxon>Mycobacteriales</taxon>
        <taxon>Tsukamurellaceae</taxon>
        <taxon>Tsukamurella</taxon>
    </lineage>
</organism>
<dbReference type="GO" id="GO:0016829">
    <property type="term" value="F:lyase activity"/>
    <property type="evidence" value="ECO:0007669"/>
    <property type="project" value="UniProtKB-KW"/>
</dbReference>